<dbReference type="Pfam" id="PF21748">
    <property type="entry name" value="UPF0150"/>
    <property type="match status" value="1"/>
</dbReference>
<sequence>MQGRNFSRLRELCAQLQDSIDKQAQEAYCLFFITVYKKSAYDTGNIESIPYEIENMVTLATSIEEVKQRFSRQFSTDVFWFQIYDIIAVPVLSHAIQKLMQWHDQYPVELNPLIDDYENGYIVEVPALPGCSASGATETEAMKNLEEVMYHWFAISLRRGDFISLP</sequence>
<evidence type="ECO:0000313" key="2">
    <source>
        <dbReference type="EMBL" id="TYL12654.1"/>
    </source>
</evidence>
<dbReference type="SUPFAM" id="SSF143100">
    <property type="entry name" value="TTHA1013/TTHA0281-like"/>
    <property type="match status" value="1"/>
</dbReference>
<gene>
    <name evidence="1" type="ORF">Maut_02123</name>
    <name evidence="2" type="ORF">MTAT_18960</name>
</gene>
<dbReference type="Proteomes" id="UP000094598">
    <property type="component" value="Chromosome"/>
</dbReference>
<keyword evidence="4" id="KW-1185">Reference proteome</keyword>
<evidence type="ECO:0000313" key="1">
    <source>
        <dbReference type="EMBL" id="AOQ24553.1"/>
    </source>
</evidence>
<evidence type="ECO:0000313" key="3">
    <source>
        <dbReference type="Proteomes" id="UP000094598"/>
    </source>
</evidence>
<evidence type="ECO:0008006" key="5">
    <source>
        <dbReference type="Google" id="ProtNLM"/>
    </source>
</evidence>
<accession>A0AAC9MUB7</accession>
<reference evidence="1 3" key="1">
    <citation type="submission" date="2016-08" db="EMBL/GenBank/DDBJ databases">
        <title>Moorella thermoacetica DSM 103132.</title>
        <authorList>
            <person name="Jendresen C.B."/>
            <person name="Redl S.M."/>
            <person name="Jensen T.O."/>
            <person name="Nielsen A.T."/>
        </authorList>
    </citation>
    <scope>NUCLEOTIDE SEQUENCE [LARGE SCALE GENOMIC DNA]</scope>
    <source>
        <strain evidence="1 3">DSM 103132</strain>
    </source>
</reference>
<reference evidence="2 4" key="2">
    <citation type="submission" date="2019-05" db="EMBL/GenBank/DDBJ databases">
        <title>Genome sequence of Moorella thermoacetica ATCC 33924.</title>
        <authorList>
            <person name="Poehlein A."/>
            <person name="Bengelsdorf F.R."/>
            <person name="Duerre P."/>
            <person name="Daniel R."/>
        </authorList>
    </citation>
    <scope>NUCLEOTIDE SEQUENCE [LARGE SCALE GENOMIC DNA]</scope>
    <source>
        <strain evidence="2 4">ATCC 33924</strain>
    </source>
</reference>
<dbReference type="InterPro" id="IPR035069">
    <property type="entry name" value="TTHA1013/TTHA0281-like"/>
</dbReference>
<dbReference type="EMBL" id="CP017019">
    <property type="protein sequence ID" value="AOQ24553.1"/>
    <property type="molecule type" value="Genomic_DNA"/>
</dbReference>
<evidence type="ECO:0000313" key="4">
    <source>
        <dbReference type="Proteomes" id="UP000322283"/>
    </source>
</evidence>
<dbReference type="AlphaFoldDB" id="A0AAC9MUB7"/>
<dbReference type="Proteomes" id="UP000322283">
    <property type="component" value="Unassembled WGS sequence"/>
</dbReference>
<dbReference type="RefSeq" id="WP_069590246.1">
    <property type="nucleotide sequence ID" value="NZ_CP017019.1"/>
</dbReference>
<protein>
    <recommendedName>
        <fullName evidence="5">HicB-like antitoxin of toxin-antitoxin system domain-containing protein</fullName>
    </recommendedName>
</protein>
<name>A0AAC9MUB7_NEOTH</name>
<dbReference type="InterPro" id="IPR049389">
    <property type="entry name" value="TTHA0281-like"/>
</dbReference>
<dbReference type="Gene3D" id="3.30.160.250">
    <property type="match status" value="1"/>
</dbReference>
<dbReference type="EMBL" id="VCDX01000006">
    <property type="protein sequence ID" value="TYL12654.1"/>
    <property type="molecule type" value="Genomic_DNA"/>
</dbReference>
<organism evidence="1 3">
    <name type="scientific">Neomoorella thermoacetica</name>
    <name type="common">Clostridium thermoaceticum</name>
    <dbReference type="NCBI Taxonomy" id="1525"/>
    <lineage>
        <taxon>Bacteria</taxon>
        <taxon>Bacillati</taxon>
        <taxon>Bacillota</taxon>
        <taxon>Clostridia</taxon>
        <taxon>Neomoorellales</taxon>
        <taxon>Neomoorellaceae</taxon>
        <taxon>Neomoorella</taxon>
    </lineage>
</organism>
<proteinExistence type="predicted"/>